<protein>
    <submittedName>
        <fullName evidence="1">Uncharacterized protein</fullName>
    </submittedName>
</protein>
<evidence type="ECO:0000313" key="2">
    <source>
        <dbReference type="Proteomes" id="UP000321570"/>
    </source>
</evidence>
<dbReference type="EMBL" id="CABIJS010000555">
    <property type="protein sequence ID" value="VUZ53430.1"/>
    <property type="molecule type" value="Genomic_DNA"/>
</dbReference>
<reference evidence="1 2" key="1">
    <citation type="submission" date="2019-07" db="EMBL/GenBank/DDBJ databases">
        <authorList>
            <person name="Jastrzebski P J."/>
            <person name="Paukszto L."/>
            <person name="Jastrzebski P J."/>
        </authorList>
    </citation>
    <scope>NUCLEOTIDE SEQUENCE [LARGE SCALE GENOMIC DNA]</scope>
    <source>
        <strain evidence="1 2">WMS-il1</strain>
    </source>
</reference>
<gene>
    <name evidence="1" type="ORF">WMSIL1_LOCUS11887</name>
</gene>
<accession>A0A564Z1Y0</accession>
<sequence length="115" mass="12322">MIGTTWEGVVYRYSRATPATYTIASSLSLSLSPSLASSSLTFTNCSTSPELALSTQTNANPVSIYSFYITPSLTPCLPNSLRPYLTPSLPPLPPLQLPIHPYTHGHSTLQSPPAL</sequence>
<name>A0A564Z1Y0_HYMDI</name>
<evidence type="ECO:0000313" key="1">
    <source>
        <dbReference type="EMBL" id="VUZ53430.1"/>
    </source>
</evidence>
<keyword evidence="2" id="KW-1185">Reference proteome</keyword>
<dbReference type="AlphaFoldDB" id="A0A564Z1Y0"/>
<organism evidence="1 2">
    <name type="scientific">Hymenolepis diminuta</name>
    <name type="common">Rat tapeworm</name>
    <dbReference type="NCBI Taxonomy" id="6216"/>
    <lineage>
        <taxon>Eukaryota</taxon>
        <taxon>Metazoa</taxon>
        <taxon>Spiralia</taxon>
        <taxon>Lophotrochozoa</taxon>
        <taxon>Platyhelminthes</taxon>
        <taxon>Cestoda</taxon>
        <taxon>Eucestoda</taxon>
        <taxon>Cyclophyllidea</taxon>
        <taxon>Hymenolepididae</taxon>
        <taxon>Hymenolepis</taxon>
    </lineage>
</organism>
<dbReference type="Proteomes" id="UP000321570">
    <property type="component" value="Unassembled WGS sequence"/>
</dbReference>
<proteinExistence type="predicted"/>